<dbReference type="HOGENOM" id="CLU_319917_0_0_1"/>
<reference evidence="4" key="1">
    <citation type="journal article" date="2013" name="Nature">
        <title>Pan genome of the phytoplankton Emiliania underpins its global distribution.</title>
        <authorList>
            <person name="Read B.A."/>
            <person name="Kegel J."/>
            <person name="Klute M.J."/>
            <person name="Kuo A."/>
            <person name="Lefebvre S.C."/>
            <person name="Maumus F."/>
            <person name="Mayer C."/>
            <person name="Miller J."/>
            <person name="Monier A."/>
            <person name="Salamov A."/>
            <person name="Young J."/>
            <person name="Aguilar M."/>
            <person name="Claverie J.M."/>
            <person name="Frickenhaus S."/>
            <person name="Gonzalez K."/>
            <person name="Herman E.K."/>
            <person name="Lin Y.C."/>
            <person name="Napier J."/>
            <person name="Ogata H."/>
            <person name="Sarno A.F."/>
            <person name="Shmutz J."/>
            <person name="Schroeder D."/>
            <person name="de Vargas C."/>
            <person name="Verret F."/>
            <person name="von Dassow P."/>
            <person name="Valentin K."/>
            <person name="Van de Peer Y."/>
            <person name="Wheeler G."/>
            <person name="Dacks J.B."/>
            <person name="Delwiche C.F."/>
            <person name="Dyhrman S.T."/>
            <person name="Glockner G."/>
            <person name="John U."/>
            <person name="Richards T."/>
            <person name="Worden A.Z."/>
            <person name="Zhang X."/>
            <person name="Grigoriev I.V."/>
            <person name="Allen A.E."/>
            <person name="Bidle K."/>
            <person name="Borodovsky M."/>
            <person name="Bowler C."/>
            <person name="Brownlee C."/>
            <person name="Cock J.M."/>
            <person name="Elias M."/>
            <person name="Gladyshev V.N."/>
            <person name="Groth M."/>
            <person name="Guda C."/>
            <person name="Hadaegh A."/>
            <person name="Iglesias-Rodriguez M.D."/>
            <person name="Jenkins J."/>
            <person name="Jones B.M."/>
            <person name="Lawson T."/>
            <person name="Leese F."/>
            <person name="Lindquist E."/>
            <person name="Lobanov A."/>
            <person name="Lomsadze A."/>
            <person name="Malik S.B."/>
            <person name="Marsh M.E."/>
            <person name="Mackinder L."/>
            <person name="Mock T."/>
            <person name="Mueller-Roeber B."/>
            <person name="Pagarete A."/>
            <person name="Parker M."/>
            <person name="Probert I."/>
            <person name="Quesneville H."/>
            <person name="Raines C."/>
            <person name="Rensing S.A."/>
            <person name="Riano-Pachon D.M."/>
            <person name="Richier S."/>
            <person name="Rokitta S."/>
            <person name="Shiraiwa Y."/>
            <person name="Soanes D.M."/>
            <person name="van der Giezen M."/>
            <person name="Wahlund T.M."/>
            <person name="Williams B."/>
            <person name="Wilson W."/>
            <person name="Wolfe G."/>
            <person name="Wurch L.L."/>
        </authorList>
    </citation>
    <scope>NUCLEOTIDE SEQUENCE</scope>
</reference>
<proteinExistence type="predicted"/>
<dbReference type="GeneID" id="17274184"/>
<reference evidence="3" key="2">
    <citation type="submission" date="2024-10" db="UniProtKB">
        <authorList>
            <consortium name="EnsemblProtists"/>
        </authorList>
    </citation>
    <scope>IDENTIFICATION</scope>
</reference>
<feature type="compositionally biased region" description="Basic residues" evidence="1">
    <location>
        <begin position="710"/>
        <end position="720"/>
    </location>
</feature>
<feature type="region of interest" description="Disordered" evidence="1">
    <location>
        <begin position="758"/>
        <end position="826"/>
    </location>
</feature>
<keyword evidence="4" id="KW-1185">Reference proteome</keyword>
<feature type="region of interest" description="Disordered" evidence="1">
    <location>
        <begin position="628"/>
        <end position="659"/>
    </location>
</feature>
<dbReference type="AlphaFoldDB" id="A0A0D3JYQ4"/>
<sequence length="908" mass="91281">MSPGCGLGDGVLSEAVGCGVCMGVWPVPRAADGGGAWAGGPPGRRSDCETSSGSYNRGASARAPSALHSANLYSAILAATTSVSAALVSPALSSSIFASATFVSASVTSAVVPTAILATTFSTTLTAVTVAIAAARTADAAILTVAFAASSATTNLADAAFSADAASDTFTGIAFTGIADAAFGTDAASDTFTGIASTGIADAAFGTDAASDTFTGIASTGIADAAFSADAASDTFTGIAFTGIADAAFGTDAASDTFTGIASTGIADAAFGTDAASDTFTGIASTGIADAAFGTDAASDTFTGISSTGIASSRRSLGARPAGSGEAGSGEAGSGEQPRAPPPLPPWLPPPLPPLLPPPAAPTPAAPPPLPPPPITPGSGEEPGSGEPGSGEPGSGEPGSGEAPSLPPPPLQPPKPPPLLPPSPAPPRIPLGDPQAPPSPPSTPPPPPLPPPSPPPPLPPPPSPPLCEAVLADQGDGLGPLIDLSALDPPESCHTDPARLYDPLLCERAYWRQPEGALQRCEHAFGGVGGQEPTCLLSTELVICSPPPPPLATPAGFCAQLERMTDLRSLSPPQTCHSDATRAQQPEKCAEAYVTQGNGLLQRCKHVGGGPAAAATCVMSRFMTRCGLPPTPDDLSPPPGPTPLSIPPPSTPSQQPQALPPMSEAAIAIVIVAGLLSFVVCLCLAEICFLSTLRRQRVSPQPWLTAGVVRRRGRKGRRRTGLATPRTREVERGGYDMTPVLAGGGGYALERQVEMMQGGAYDGTPPRPAQDPWYHSPARCQSPGEPARSNEYIERLGRAASARQTPPRGAASSASGGSGSGGVVGTAPKDIEMHIERLERATADIRARRTAHSNISDSDPSRTGTPTNSGAGNKQRDTFQTLQLSHSKTTEDPGARQAGGGASDDWLY</sequence>
<dbReference type="PaxDb" id="2903-EOD28639"/>
<feature type="compositionally biased region" description="Pro residues" evidence="1">
    <location>
        <begin position="405"/>
        <end position="465"/>
    </location>
</feature>
<feature type="compositionally biased region" description="Pro residues" evidence="1">
    <location>
        <begin position="339"/>
        <end position="376"/>
    </location>
</feature>
<dbReference type="Proteomes" id="UP000013827">
    <property type="component" value="Unassembled WGS sequence"/>
</dbReference>
<evidence type="ECO:0000256" key="2">
    <source>
        <dbReference type="SAM" id="Phobius"/>
    </source>
</evidence>
<keyword evidence="2" id="KW-0812">Transmembrane</keyword>
<feature type="compositionally biased region" description="Pro residues" evidence="1">
    <location>
        <begin position="629"/>
        <end position="651"/>
    </location>
</feature>
<dbReference type="OMA" id="LLCERAY"/>
<feature type="region of interest" description="Disordered" evidence="1">
    <location>
        <begin position="710"/>
        <end position="737"/>
    </location>
</feature>
<evidence type="ECO:0000256" key="1">
    <source>
        <dbReference type="SAM" id="MobiDB-lite"/>
    </source>
</evidence>
<dbReference type="EnsemblProtists" id="EOD28639">
    <property type="protein sequence ID" value="EOD28639"/>
    <property type="gene ID" value="EMIHUDRAFT_114153"/>
</dbReference>
<organism evidence="3 4">
    <name type="scientific">Emiliania huxleyi (strain CCMP1516)</name>
    <dbReference type="NCBI Taxonomy" id="280463"/>
    <lineage>
        <taxon>Eukaryota</taxon>
        <taxon>Haptista</taxon>
        <taxon>Haptophyta</taxon>
        <taxon>Prymnesiophyceae</taxon>
        <taxon>Isochrysidales</taxon>
        <taxon>Noelaerhabdaceae</taxon>
        <taxon>Emiliania</taxon>
    </lineage>
</organism>
<evidence type="ECO:0000313" key="3">
    <source>
        <dbReference type="EnsemblProtists" id="EOD28639"/>
    </source>
</evidence>
<feature type="transmembrane region" description="Helical" evidence="2">
    <location>
        <begin position="665"/>
        <end position="690"/>
    </location>
</feature>
<keyword evidence="2" id="KW-1133">Transmembrane helix</keyword>
<accession>A0A0D3JYQ4</accession>
<evidence type="ECO:0008006" key="5">
    <source>
        <dbReference type="Google" id="ProtNLM"/>
    </source>
</evidence>
<dbReference type="RefSeq" id="XP_005781068.1">
    <property type="nucleotide sequence ID" value="XM_005781011.1"/>
</dbReference>
<protein>
    <recommendedName>
        <fullName evidence="5">Chitin-binding type-2 domain-containing protein</fullName>
    </recommendedName>
</protein>
<keyword evidence="2" id="KW-0472">Membrane</keyword>
<name>A0A0D3JYQ4_EMIH1</name>
<feature type="region of interest" description="Disordered" evidence="1">
    <location>
        <begin position="308"/>
        <end position="466"/>
    </location>
</feature>
<dbReference type="KEGG" id="ehx:EMIHUDRAFT_114153"/>
<feature type="region of interest" description="Disordered" evidence="1">
    <location>
        <begin position="35"/>
        <end position="56"/>
    </location>
</feature>
<evidence type="ECO:0000313" key="4">
    <source>
        <dbReference type="Proteomes" id="UP000013827"/>
    </source>
</evidence>
<feature type="compositionally biased region" description="Gly residues" evidence="1">
    <location>
        <begin position="381"/>
        <end position="399"/>
    </location>
</feature>
<feature type="region of interest" description="Disordered" evidence="1">
    <location>
        <begin position="846"/>
        <end position="908"/>
    </location>
</feature>
<feature type="compositionally biased region" description="Polar residues" evidence="1">
    <location>
        <begin position="852"/>
        <end position="887"/>
    </location>
</feature>